<proteinExistence type="predicted"/>
<organism evidence="1 2">
    <name type="scientific">Salmonella enterica I</name>
    <dbReference type="NCBI Taxonomy" id="59201"/>
    <lineage>
        <taxon>Bacteria</taxon>
        <taxon>Pseudomonadati</taxon>
        <taxon>Pseudomonadota</taxon>
        <taxon>Gammaproteobacteria</taxon>
        <taxon>Enterobacterales</taxon>
        <taxon>Enterobacteriaceae</taxon>
        <taxon>Salmonella</taxon>
    </lineage>
</organism>
<name>A0A447N5Q4_SALET</name>
<dbReference type="AlphaFoldDB" id="A0A447N5Q4"/>
<accession>A0A447N5Q4</accession>
<reference evidence="1 2" key="1">
    <citation type="submission" date="2018-12" db="EMBL/GenBank/DDBJ databases">
        <authorList>
            <consortium name="Pathogen Informatics"/>
        </authorList>
    </citation>
    <scope>NUCLEOTIDE SEQUENCE [LARGE SCALE GENOMIC DNA]</scope>
    <source>
        <strain evidence="1 2">NCTC129</strain>
    </source>
</reference>
<sequence length="42" mass="4990">MKNNVFSQSQIQAMADILHNDSFDYQATWVAGRKTQYRPQHY</sequence>
<dbReference type="EMBL" id="LR134140">
    <property type="protein sequence ID" value="VDZ98600.1"/>
    <property type="molecule type" value="Genomic_DNA"/>
</dbReference>
<evidence type="ECO:0000313" key="1">
    <source>
        <dbReference type="EMBL" id="VDZ98600.1"/>
    </source>
</evidence>
<dbReference type="Proteomes" id="UP000282086">
    <property type="component" value="Chromosome"/>
</dbReference>
<gene>
    <name evidence="1" type="ORF">NCTC129_04874</name>
</gene>
<protein>
    <submittedName>
        <fullName evidence="1">Gp2</fullName>
    </submittedName>
</protein>
<evidence type="ECO:0000313" key="2">
    <source>
        <dbReference type="Proteomes" id="UP000282086"/>
    </source>
</evidence>